<proteinExistence type="inferred from homology"/>
<evidence type="ECO:0000256" key="7">
    <source>
        <dbReference type="ARBA" id="ARBA00022884"/>
    </source>
</evidence>
<dbReference type="PANTHER" id="PTHR48039:SF5">
    <property type="entry name" value="RNA-BINDING PROTEIN 28"/>
    <property type="match status" value="1"/>
</dbReference>
<dbReference type="GO" id="GO:0008270">
    <property type="term" value="F:zinc ion binding"/>
    <property type="evidence" value="ECO:0007669"/>
    <property type="project" value="UniProtKB-KW"/>
</dbReference>
<keyword evidence="14" id="KW-1185">Reference proteome</keyword>
<dbReference type="SMART" id="SM00360">
    <property type="entry name" value="RRM"/>
    <property type="match status" value="1"/>
</dbReference>
<dbReference type="InterPro" id="IPR003871">
    <property type="entry name" value="RFA1B/D_OB_1st"/>
</dbReference>
<dbReference type="InterPro" id="IPR047192">
    <property type="entry name" value="Euk_RPA1_DBD_C"/>
</dbReference>
<accession>A0A2G2XNE0</accession>
<keyword evidence="9" id="KW-0539">Nucleus</keyword>
<reference evidence="14" key="2">
    <citation type="journal article" date="2017" name="J. Anim. Genet.">
        <title>Multiple reference genome sequences of hot pepper reveal the massive evolution of plant disease resistance genes by retroduplication.</title>
        <authorList>
            <person name="Kim S."/>
            <person name="Park J."/>
            <person name="Yeom S.-I."/>
            <person name="Kim Y.-M."/>
            <person name="Seo E."/>
            <person name="Kim K.-T."/>
            <person name="Kim M.-S."/>
            <person name="Lee J.M."/>
            <person name="Cheong K."/>
            <person name="Shin H.-S."/>
            <person name="Kim S.-B."/>
            <person name="Han K."/>
            <person name="Lee J."/>
            <person name="Park M."/>
            <person name="Lee H.-A."/>
            <person name="Lee H.-Y."/>
            <person name="Lee Y."/>
            <person name="Oh S."/>
            <person name="Lee J.H."/>
            <person name="Choi E."/>
            <person name="Choi E."/>
            <person name="Lee S.E."/>
            <person name="Jeon J."/>
            <person name="Kim H."/>
            <person name="Choi G."/>
            <person name="Song H."/>
            <person name="Lee J."/>
            <person name="Lee S.-C."/>
            <person name="Kwon J.-K."/>
            <person name="Lee H.-Y."/>
            <person name="Koo N."/>
            <person name="Hong Y."/>
            <person name="Kim R.W."/>
            <person name="Kang W.-H."/>
            <person name="Huh J.H."/>
            <person name="Kang B.-C."/>
            <person name="Yang T.-J."/>
            <person name="Lee Y.-H."/>
            <person name="Bennetzen J.L."/>
            <person name="Choi D."/>
        </authorList>
    </citation>
    <scope>NUCLEOTIDE SEQUENCE [LARGE SCALE GENOMIC DNA]</scope>
    <source>
        <strain evidence="14">cv. PBC81</strain>
    </source>
</reference>
<dbReference type="CDD" id="cd04476">
    <property type="entry name" value="RPA1_DBD_C"/>
    <property type="match status" value="1"/>
</dbReference>
<keyword evidence="6" id="KW-0862">Zinc</keyword>
<evidence type="ECO:0000256" key="6">
    <source>
        <dbReference type="ARBA" id="ARBA00022833"/>
    </source>
</evidence>
<dbReference type="Pfam" id="PF02721">
    <property type="entry name" value="DUF223"/>
    <property type="match status" value="1"/>
</dbReference>
<dbReference type="OrthoDB" id="1110790at2759"/>
<evidence type="ECO:0000313" key="14">
    <source>
        <dbReference type="Proteomes" id="UP000224567"/>
    </source>
</evidence>
<dbReference type="Gene3D" id="2.40.50.140">
    <property type="entry name" value="Nucleic acid-binding proteins"/>
    <property type="match status" value="2"/>
</dbReference>
<dbReference type="STRING" id="33114.A0A2G2XNE0"/>
<feature type="domain" description="RRM" evidence="12">
    <location>
        <begin position="551"/>
        <end position="634"/>
    </location>
</feature>
<dbReference type="Proteomes" id="UP000224567">
    <property type="component" value="Unassembled WGS sequence"/>
</dbReference>
<dbReference type="GO" id="GO:0005634">
    <property type="term" value="C:nucleus"/>
    <property type="evidence" value="ECO:0007669"/>
    <property type="project" value="UniProtKB-SubCell"/>
</dbReference>
<feature type="region of interest" description="Disordered" evidence="11">
    <location>
        <begin position="836"/>
        <end position="943"/>
    </location>
</feature>
<feature type="compositionally biased region" description="Basic residues" evidence="11">
    <location>
        <begin position="907"/>
        <end position="916"/>
    </location>
</feature>
<dbReference type="SUPFAM" id="SSF54928">
    <property type="entry name" value="RNA-binding domain, RBD"/>
    <property type="match status" value="1"/>
</dbReference>
<dbReference type="InterPro" id="IPR012677">
    <property type="entry name" value="Nucleotide-bd_a/b_plait_sf"/>
</dbReference>
<evidence type="ECO:0000256" key="2">
    <source>
        <dbReference type="ARBA" id="ARBA00005690"/>
    </source>
</evidence>
<dbReference type="InterPro" id="IPR012340">
    <property type="entry name" value="NA-bd_OB-fold"/>
</dbReference>
<dbReference type="CDD" id="cd04480">
    <property type="entry name" value="RPA1_DBD_A_like"/>
    <property type="match status" value="1"/>
</dbReference>
<organism evidence="13 14">
    <name type="scientific">Capsicum baccatum</name>
    <name type="common">Peruvian pepper</name>
    <dbReference type="NCBI Taxonomy" id="33114"/>
    <lineage>
        <taxon>Eukaryota</taxon>
        <taxon>Viridiplantae</taxon>
        <taxon>Streptophyta</taxon>
        <taxon>Embryophyta</taxon>
        <taxon>Tracheophyta</taxon>
        <taxon>Spermatophyta</taxon>
        <taxon>Magnoliopsida</taxon>
        <taxon>eudicotyledons</taxon>
        <taxon>Gunneridae</taxon>
        <taxon>Pentapetalae</taxon>
        <taxon>asterids</taxon>
        <taxon>lamiids</taxon>
        <taxon>Solanales</taxon>
        <taxon>Solanaceae</taxon>
        <taxon>Solanoideae</taxon>
        <taxon>Capsiceae</taxon>
        <taxon>Capsicum</taxon>
    </lineage>
</organism>
<dbReference type="InterPro" id="IPR051945">
    <property type="entry name" value="RRM_MRD1_RNA_proc_ribogen"/>
</dbReference>
<dbReference type="SUPFAM" id="SSF50249">
    <property type="entry name" value="Nucleic acid-binding proteins"/>
    <property type="match status" value="2"/>
</dbReference>
<dbReference type="Pfam" id="PF00076">
    <property type="entry name" value="RRM_1"/>
    <property type="match status" value="1"/>
</dbReference>
<dbReference type="EMBL" id="MLFT02000001">
    <property type="protein sequence ID" value="PHT59007.1"/>
    <property type="molecule type" value="Genomic_DNA"/>
</dbReference>
<evidence type="ECO:0000313" key="13">
    <source>
        <dbReference type="EMBL" id="PHT59007.1"/>
    </source>
</evidence>
<dbReference type="GO" id="GO:0003729">
    <property type="term" value="F:mRNA binding"/>
    <property type="evidence" value="ECO:0007669"/>
    <property type="project" value="TreeGrafter"/>
</dbReference>
<comment type="subcellular location">
    <subcellularLocation>
        <location evidence="1">Nucleus</location>
    </subcellularLocation>
</comment>
<reference evidence="13 14" key="1">
    <citation type="journal article" date="2017" name="Genome Biol.">
        <title>New reference genome sequences of hot pepper reveal the massive evolution of plant disease-resistance genes by retroduplication.</title>
        <authorList>
            <person name="Kim S."/>
            <person name="Park J."/>
            <person name="Yeom S.I."/>
            <person name="Kim Y.M."/>
            <person name="Seo E."/>
            <person name="Kim K.T."/>
            <person name="Kim M.S."/>
            <person name="Lee J.M."/>
            <person name="Cheong K."/>
            <person name="Shin H.S."/>
            <person name="Kim S.B."/>
            <person name="Han K."/>
            <person name="Lee J."/>
            <person name="Park M."/>
            <person name="Lee H.A."/>
            <person name="Lee H.Y."/>
            <person name="Lee Y."/>
            <person name="Oh S."/>
            <person name="Lee J.H."/>
            <person name="Choi E."/>
            <person name="Choi E."/>
            <person name="Lee S.E."/>
            <person name="Jeon J."/>
            <person name="Kim H."/>
            <person name="Choi G."/>
            <person name="Song H."/>
            <person name="Lee J."/>
            <person name="Lee S.C."/>
            <person name="Kwon J.K."/>
            <person name="Lee H.Y."/>
            <person name="Koo N."/>
            <person name="Hong Y."/>
            <person name="Kim R.W."/>
            <person name="Kang W.H."/>
            <person name="Huh J.H."/>
            <person name="Kang B.C."/>
            <person name="Yang T.J."/>
            <person name="Lee Y.H."/>
            <person name="Bennetzen J.L."/>
            <person name="Choi D."/>
        </authorList>
    </citation>
    <scope>NUCLEOTIDE SEQUENCE [LARGE SCALE GENOMIC DNA]</scope>
    <source>
        <strain evidence="14">cv. PBC81</strain>
    </source>
</reference>
<dbReference type="InterPro" id="IPR035979">
    <property type="entry name" value="RBD_domain_sf"/>
</dbReference>
<dbReference type="AlphaFoldDB" id="A0A2G2XNE0"/>
<evidence type="ECO:0000256" key="8">
    <source>
        <dbReference type="ARBA" id="ARBA00023125"/>
    </source>
</evidence>
<dbReference type="PROSITE" id="PS50102">
    <property type="entry name" value="RRM"/>
    <property type="match status" value="1"/>
</dbReference>
<dbReference type="PANTHER" id="PTHR48039">
    <property type="entry name" value="RNA-BINDING MOTIF PROTEIN 14B"/>
    <property type="match status" value="1"/>
</dbReference>
<evidence type="ECO:0000259" key="12">
    <source>
        <dbReference type="PROSITE" id="PS50102"/>
    </source>
</evidence>
<evidence type="ECO:0000256" key="4">
    <source>
        <dbReference type="ARBA" id="ARBA00022737"/>
    </source>
</evidence>
<protein>
    <recommendedName>
        <fullName evidence="12">RRM domain-containing protein</fullName>
    </recommendedName>
</protein>
<keyword evidence="7 10" id="KW-0694">RNA-binding</keyword>
<evidence type="ECO:0000256" key="1">
    <source>
        <dbReference type="ARBA" id="ARBA00004123"/>
    </source>
</evidence>
<keyword evidence="8" id="KW-0238">DNA-binding</keyword>
<dbReference type="Pfam" id="PF08646">
    <property type="entry name" value="Rep_fac-A_C"/>
    <property type="match status" value="1"/>
</dbReference>
<comment type="similarity">
    <text evidence="2">Belongs to the replication factor A protein 1 family.</text>
</comment>
<name>A0A2G2XNE0_CAPBA</name>
<evidence type="ECO:0000256" key="10">
    <source>
        <dbReference type="PROSITE-ProRule" id="PRU00176"/>
    </source>
</evidence>
<evidence type="ECO:0000256" key="3">
    <source>
        <dbReference type="ARBA" id="ARBA00022723"/>
    </source>
</evidence>
<dbReference type="GO" id="GO:0003677">
    <property type="term" value="F:DNA binding"/>
    <property type="evidence" value="ECO:0007669"/>
    <property type="project" value="UniProtKB-KW"/>
</dbReference>
<keyword evidence="3" id="KW-0479">Metal-binding</keyword>
<sequence>MPSEGVDELQGAVFISNLSFDVDYGACYKRPRGTRFLKFKIVESAEASISATSAVDGPATLANDISSPQKKGKEVTTLLPLNELLDASTPNKVLDDILACNANVVLRRLQEKKMIKLKMNEQRHVPKQVPEMTRLISGRNDFMIRIRLCRMWDITNQKKNDKLISMEMIFIDEKKNLIYGIMDTNQVNRLKGTLKEGSLFTIKNFKVVESTFSYRPIESPLTIILSASTVINNLYKDIVDIPINGFQFIKPTMIDSRVDNHTMLPVRSKTTDIINYFRWYYISCNVCSKKITLANGVYPYLNCNKDCKFPLVKYKIHIQVEDNTEKTTFVLFNDVAEKLRDTSAHKLFNKLSSLDNNDVSAQTQSLCWKDFIFKLKSNSYNLKEGLENFTVSKLWIPYEKLELEYKLKKEKKNLIEDESEPKDCVPKELSTEKVSLDILLDKLEDQEKEVHVIDGANSRKRRNLIIDEDDLIDEDTNKFKKYRVCFTVFMLLNVLLHEFMNNLVYTIASTEQSTKDDSGSDTEDEDIDIDSDLLEEDNQTEVNFDEEANIETVFISKLLFDVHYVDVKQRFSAFGEVEYFAPVLTQVTKRPRGTGFLQFKTVESTETSISTTSVVDCLGVFIRGRQLNILKALDKKFSQDKELHKTKKKDNDHRNLYLAKKGLILEGTPAAEGVSVSDMYKNKGDSGKGILLTEVKVLGTPQSRGSTMWQELMSLGISTLEMHLRQELPPLYGRDHTAYRSAYFPVKLKTLCIDTVTSRATKKKPVIQQITFLKDVKKGQVVAKNHSRGVAFLEFLLWTCTCGFDKTFGPEHRPIVEFALDNIETMKLQQQGFKRNKEDFHKNNNTNKQDTHNKQSRKCKATGDALSVAGNSKKAKNKHVRGAKDGDQLKNRGVKVAISAEVDEQKNKKKGKKLRGAKQELKDNQQATKQGHFGSESSNNSAL</sequence>
<dbReference type="Gene3D" id="3.30.70.330">
    <property type="match status" value="1"/>
</dbReference>
<evidence type="ECO:0000256" key="5">
    <source>
        <dbReference type="ARBA" id="ARBA00022771"/>
    </source>
</evidence>
<comment type="caution">
    <text evidence="13">The sequence shown here is derived from an EMBL/GenBank/DDBJ whole genome shotgun (WGS) entry which is preliminary data.</text>
</comment>
<evidence type="ECO:0000256" key="9">
    <source>
        <dbReference type="ARBA" id="ARBA00023242"/>
    </source>
</evidence>
<evidence type="ECO:0000256" key="11">
    <source>
        <dbReference type="SAM" id="MobiDB-lite"/>
    </source>
</evidence>
<dbReference type="InterPro" id="IPR013955">
    <property type="entry name" value="Rep_factor-A_C"/>
</dbReference>
<feature type="compositionally biased region" description="Polar residues" evidence="11">
    <location>
        <begin position="924"/>
        <end position="943"/>
    </location>
</feature>
<keyword evidence="5" id="KW-0863">Zinc-finger</keyword>
<gene>
    <name evidence="13" type="ORF">CQW23_01370</name>
</gene>
<keyword evidence="4" id="KW-0677">Repeat</keyword>
<dbReference type="InterPro" id="IPR000504">
    <property type="entry name" value="RRM_dom"/>
</dbReference>